<protein>
    <submittedName>
        <fullName evidence="1">Uncharacterized protein</fullName>
    </submittedName>
</protein>
<organism evidence="1">
    <name type="scientific">marine metagenome</name>
    <dbReference type="NCBI Taxonomy" id="408172"/>
    <lineage>
        <taxon>unclassified sequences</taxon>
        <taxon>metagenomes</taxon>
        <taxon>ecological metagenomes</taxon>
    </lineage>
</organism>
<reference evidence="1" key="1">
    <citation type="submission" date="2018-05" db="EMBL/GenBank/DDBJ databases">
        <authorList>
            <person name="Lanie J.A."/>
            <person name="Ng W.-L."/>
            <person name="Kazmierczak K.M."/>
            <person name="Andrzejewski T.M."/>
            <person name="Davidsen T.M."/>
            <person name="Wayne K.J."/>
            <person name="Tettelin H."/>
            <person name="Glass J.I."/>
            <person name="Rusch D."/>
            <person name="Podicherti R."/>
            <person name="Tsui H.-C.T."/>
            <person name="Winkler M.E."/>
        </authorList>
    </citation>
    <scope>NUCLEOTIDE SEQUENCE</scope>
</reference>
<dbReference type="AlphaFoldDB" id="A0A382SV94"/>
<sequence length="23" mass="2464">GSRKLRFGHAGVNRSGPGVLWLV</sequence>
<accession>A0A382SV94</accession>
<evidence type="ECO:0000313" key="1">
    <source>
        <dbReference type="EMBL" id="SVD13860.1"/>
    </source>
</evidence>
<gene>
    <name evidence="1" type="ORF">METZ01_LOCUS366714</name>
</gene>
<feature type="non-terminal residue" evidence="1">
    <location>
        <position position="23"/>
    </location>
</feature>
<dbReference type="EMBL" id="UINC01131882">
    <property type="protein sequence ID" value="SVD13860.1"/>
    <property type="molecule type" value="Genomic_DNA"/>
</dbReference>
<name>A0A382SV94_9ZZZZ</name>
<proteinExistence type="predicted"/>
<feature type="non-terminal residue" evidence="1">
    <location>
        <position position="1"/>
    </location>
</feature>